<dbReference type="NCBIfam" id="TIGR00693">
    <property type="entry name" value="thiE"/>
    <property type="match status" value="1"/>
</dbReference>
<feature type="binding site" evidence="9">
    <location>
        <position position="90"/>
    </location>
    <ligand>
        <name>Mg(2+)</name>
        <dbReference type="ChEBI" id="CHEBI:18420"/>
    </ligand>
</feature>
<evidence type="ECO:0000256" key="6">
    <source>
        <dbReference type="ARBA" id="ARBA00047334"/>
    </source>
</evidence>
<dbReference type="GO" id="GO:0005737">
    <property type="term" value="C:cytoplasm"/>
    <property type="evidence" value="ECO:0007669"/>
    <property type="project" value="TreeGrafter"/>
</dbReference>
<evidence type="ECO:0000256" key="11">
    <source>
        <dbReference type="RuleBase" id="RU004253"/>
    </source>
</evidence>
<comment type="catalytic activity">
    <reaction evidence="8 9 10">
        <text>2-[(2R,5Z)-2-carboxy-4-methylthiazol-5(2H)-ylidene]ethyl phosphate + 4-amino-2-methyl-5-(diphosphooxymethyl)pyrimidine + 2 H(+) = thiamine phosphate + CO2 + diphosphate</text>
        <dbReference type="Rhea" id="RHEA:47844"/>
        <dbReference type="ChEBI" id="CHEBI:15378"/>
        <dbReference type="ChEBI" id="CHEBI:16526"/>
        <dbReference type="ChEBI" id="CHEBI:33019"/>
        <dbReference type="ChEBI" id="CHEBI:37575"/>
        <dbReference type="ChEBI" id="CHEBI:57841"/>
        <dbReference type="ChEBI" id="CHEBI:62899"/>
        <dbReference type="EC" id="2.5.1.3"/>
    </reaction>
</comment>
<dbReference type="UniPathway" id="UPA00060">
    <property type="reaction ID" value="UER00141"/>
</dbReference>
<comment type="similarity">
    <text evidence="9 10">Belongs to the thiamine-phosphate synthase family.</text>
</comment>
<dbReference type="InterPro" id="IPR034291">
    <property type="entry name" value="TMP_synthase"/>
</dbReference>
<evidence type="ECO:0000259" key="12">
    <source>
        <dbReference type="Pfam" id="PF02581"/>
    </source>
</evidence>
<comment type="function">
    <text evidence="9">Condenses 4-methyl-5-(beta-hydroxyethyl)thiazole monophosphate (THZ-P) and 2-methyl-4-amino-5-hydroxymethyl pyrimidine pyrophosphate (HMP-PP) to form thiamine monophosphate (TMP).</text>
</comment>
<dbReference type="GO" id="GO:0004789">
    <property type="term" value="F:thiamine-phosphate diphosphorylase activity"/>
    <property type="evidence" value="ECO:0007669"/>
    <property type="project" value="UniProtKB-UniRule"/>
</dbReference>
<dbReference type="OrthoDB" id="9789949at2"/>
<accession>I3YD89</accession>
<keyword evidence="3 9" id="KW-0479">Metal-binding</keyword>
<evidence type="ECO:0000256" key="1">
    <source>
        <dbReference type="ARBA" id="ARBA00005165"/>
    </source>
</evidence>
<comment type="cofactor">
    <cofactor evidence="9">
        <name>Mg(2+)</name>
        <dbReference type="ChEBI" id="CHEBI:18420"/>
    </cofactor>
    <text evidence="9">Binds 1 Mg(2+) ion per subunit.</text>
</comment>
<comment type="catalytic activity">
    <reaction evidence="6 9 10">
        <text>4-methyl-5-(2-phosphooxyethyl)-thiazole + 4-amino-2-methyl-5-(diphosphooxymethyl)pyrimidine + H(+) = thiamine phosphate + diphosphate</text>
        <dbReference type="Rhea" id="RHEA:22328"/>
        <dbReference type="ChEBI" id="CHEBI:15378"/>
        <dbReference type="ChEBI" id="CHEBI:33019"/>
        <dbReference type="ChEBI" id="CHEBI:37575"/>
        <dbReference type="ChEBI" id="CHEBI:57841"/>
        <dbReference type="ChEBI" id="CHEBI:58296"/>
        <dbReference type="EC" id="2.5.1.3"/>
    </reaction>
</comment>
<dbReference type="PANTHER" id="PTHR20857">
    <property type="entry name" value="THIAMINE-PHOSPHATE PYROPHOSPHORYLASE"/>
    <property type="match status" value="1"/>
</dbReference>
<dbReference type="Pfam" id="PF02581">
    <property type="entry name" value="TMP-TENI"/>
    <property type="match status" value="1"/>
</dbReference>
<sequence length="212" mass="22206">MIHHLTGLYAITPEASSSPASLAAQVALAIAGGARLIQYRDKHSDSQGRHDRGAALLRLCRDAGIPLIVNDDLALAVDLGADGVHLGRDDPDPRQAREQLGDDAIIGVSCYDDWSLAEAAEQAGATYIAFGSFFPSATKPHAVRAAPSLLTEARQRLRIAPVAIGGITPDNGGSLIAAGARMLAVVTGVFDQPDIAAAARAYTNLFPKEHPR</sequence>
<feature type="binding site" evidence="9">
    <location>
        <position position="71"/>
    </location>
    <ligand>
        <name>Mg(2+)</name>
        <dbReference type="ChEBI" id="CHEBI:18420"/>
    </ligand>
</feature>
<comment type="catalytic activity">
    <reaction evidence="7 9 10">
        <text>2-(2-carboxy-4-methylthiazol-5-yl)ethyl phosphate + 4-amino-2-methyl-5-(diphosphooxymethyl)pyrimidine + 2 H(+) = thiamine phosphate + CO2 + diphosphate</text>
        <dbReference type="Rhea" id="RHEA:47848"/>
        <dbReference type="ChEBI" id="CHEBI:15378"/>
        <dbReference type="ChEBI" id="CHEBI:16526"/>
        <dbReference type="ChEBI" id="CHEBI:33019"/>
        <dbReference type="ChEBI" id="CHEBI:37575"/>
        <dbReference type="ChEBI" id="CHEBI:57841"/>
        <dbReference type="ChEBI" id="CHEBI:62890"/>
        <dbReference type="EC" id="2.5.1.3"/>
    </reaction>
</comment>
<name>I3YD89_THIV6</name>
<keyword evidence="2 9" id="KW-0808">Transferase</keyword>
<keyword evidence="4 9" id="KW-0460">Magnesium</keyword>
<dbReference type="STRING" id="765911.Thivi_3077"/>
<reference evidence="13 14" key="1">
    <citation type="submission" date="2012-06" db="EMBL/GenBank/DDBJ databases">
        <title>Complete sequence of Thiocystis violascens DSM 198.</title>
        <authorList>
            <consortium name="US DOE Joint Genome Institute"/>
            <person name="Lucas S."/>
            <person name="Han J."/>
            <person name="Lapidus A."/>
            <person name="Cheng J.-F."/>
            <person name="Goodwin L."/>
            <person name="Pitluck S."/>
            <person name="Peters L."/>
            <person name="Ovchinnikova G."/>
            <person name="Teshima H."/>
            <person name="Detter J.C."/>
            <person name="Han C."/>
            <person name="Tapia R."/>
            <person name="Land M."/>
            <person name="Hauser L."/>
            <person name="Kyrpides N."/>
            <person name="Ivanova N."/>
            <person name="Pagani I."/>
            <person name="Vogl K."/>
            <person name="Liu Z."/>
            <person name="Frigaard N.-U."/>
            <person name="Bryant D."/>
            <person name="Woyke T."/>
        </authorList>
    </citation>
    <scope>NUCLEOTIDE SEQUENCE [LARGE SCALE GENOMIC DNA]</scope>
    <source>
        <strain evidence="14">ATCC 17096 / DSM 198 / 6111</strain>
    </source>
</reference>
<dbReference type="GO" id="GO:0000287">
    <property type="term" value="F:magnesium ion binding"/>
    <property type="evidence" value="ECO:0007669"/>
    <property type="project" value="UniProtKB-UniRule"/>
</dbReference>
<dbReference type="EMBL" id="CP003154">
    <property type="protein sequence ID" value="AFL74957.1"/>
    <property type="molecule type" value="Genomic_DNA"/>
</dbReference>
<gene>
    <name evidence="9" type="primary">thiE</name>
    <name evidence="13" type="ordered locus">Thivi_3077</name>
</gene>
<dbReference type="EC" id="2.5.1.3" evidence="9"/>
<proteinExistence type="inferred from homology"/>
<evidence type="ECO:0000256" key="3">
    <source>
        <dbReference type="ARBA" id="ARBA00022723"/>
    </source>
</evidence>
<feature type="binding site" evidence="9">
    <location>
        <position position="109"/>
    </location>
    <ligand>
        <name>4-amino-2-methyl-5-(diphosphooxymethyl)pyrimidine</name>
        <dbReference type="ChEBI" id="CHEBI:57841"/>
    </ligand>
</feature>
<evidence type="ECO:0000256" key="7">
    <source>
        <dbReference type="ARBA" id="ARBA00047851"/>
    </source>
</evidence>
<feature type="binding site" evidence="9">
    <location>
        <begin position="136"/>
        <end position="138"/>
    </location>
    <ligand>
        <name>2-[(2R,5Z)-2-carboxy-4-methylthiazol-5(2H)-ylidene]ethyl phosphate</name>
        <dbReference type="ChEBI" id="CHEBI:62899"/>
    </ligand>
</feature>
<dbReference type="SUPFAM" id="SSF51391">
    <property type="entry name" value="Thiamin phosphate synthase"/>
    <property type="match status" value="1"/>
</dbReference>
<dbReference type="Proteomes" id="UP000006062">
    <property type="component" value="Chromosome"/>
</dbReference>
<feature type="binding site" evidence="9">
    <location>
        <position position="70"/>
    </location>
    <ligand>
        <name>4-amino-2-methyl-5-(diphosphooxymethyl)pyrimidine</name>
        <dbReference type="ChEBI" id="CHEBI:57841"/>
    </ligand>
</feature>
<dbReference type="InterPro" id="IPR022998">
    <property type="entry name" value="ThiamineP_synth_TenI"/>
</dbReference>
<comment type="pathway">
    <text evidence="1 9 11">Cofactor biosynthesis; thiamine diphosphate biosynthesis; thiamine phosphate from 4-amino-2-methyl-5-diphosphomethylpyrimidine and 4-methyl-5-(2-phosphoethyl)-thiazole: step 1/1.</text>
</comment>
<dbReference type="InterPro" id="IPR036206">
    <property type="entry name" value="ThiamineP_synth_sf"/>
</dbReference>
<evidence type="ECO:0000313" key="14">
    <source>
        <dbReference type="Proteomes" id="UP000006062"/>
    </source>
</evidence>
<dbReference type="HOGENOM" id="CLU_018272_3_1_6"/>
<evidence type="ECO:0000256" key="2">
    <source>
        <dbReference type="ARBA" id="ARBA00022679"/>
    </source>
</evidence>
<dbReference type="PANTHER" id="PTHR20857:SF15">
    <property type="entry name" value="THIAMINE-PHOSPHATE SYNTHASE"/>
    <property type="match status" value="1"/>
</dbReference>
<dbReference type="AlphaFoldDB" id="I3YD89"/>
<evidence type="ECO:0000256" key="8">
    <source>
        <dbReference type="ARBA" id="ARBA00047883"/>
    </source>
</evidence>
<feature type="binding site" evidence="9">
    <location>
        <begin position="186"/>
        <end position="187"/>
    </location>
    <ligand>
        <name>2-[(2R,5Z)-2-carboxy-4-methylthiazol-5(2H)-ylidene]ethyl phosphate</name>
        <dbReference type="ChEBI" id="CHEBI:62899"/>
    </ligand>
</feature>
<dbReference type="GO" id="GO:0009228">
    <property type="term" value="P:thiamine biosynthetic process"/>
    <property type="evidence" value="ECO:0007669"/>
    <property type="project" value="UniProtKB-KW"/>
</dbReference>
<dbReference type="RefSeq" id="WP_014779371.1">
    <property type="nucleotide sequence ID" value="NC_018012.1"/>
</dbReference>
<dbReference type="Gene3D" id="3.20.20.70">
    <property type="entry name" value="Aldolase class I"/>
    <property type="match status" value="1"/>
</dbReference>
<feature type="binding site" evidence="9">
    <location>
        <position position="139"/>
    </location>
    <ligand>
        <name>4-amino-2-methyl-5-(diphosphooxymethyl)pyrimidine</name>
        <dbReference type="ChEBI" id="CHEBI:57841"/>
    </ligand>
</feature>
<protein>
    <recommendedName>
        <fullName evidence="9">Thiamine-phosphate synthase</fullName>
        <shortName evidence="9">TP synthase</shortName>
        <shortName evidence="9">TPS</shortName>
        <ecNumber evidence="9">2.5.1.3</ecNumber>
    </recommendedName>
    <alternativeName>
        <fullName evidence="9">Thiamine-phosphate pyrophosphorylase</fullName>
        <shortName evidence="9">TMP pyrophosphorylase</shortName>
        <shortName evidence="9">TMP-PPase</shortName>
    </alternativeName>
</protein>
<keyword evidence="14" id="KW-1185">Reference proteome</keyword>
<dbReference type="eggNOG" id="COG0352">
    <property type="taxonomic scope" value="Bacteria"/>
</dbReference>
<dbReference type="GO" id="GO:0009229">
    <property type="term" value="P:thiamine diphosphate biosynthetic process"/>
    <property type="evidence" value="ECO:0007669"/>
    <property type="project" value="UniProtKB-UniRule"/>
</dbReference>
<feature type="domain" description="Thiamine phosphate synthase/TenI" evidence="12">
    <location>
        <begin position="8"/>
        <end position="189"/>
    </location>
</feature>
<feature type="binding site" evidence="9">
    <location>
        <position position="166"/>
    </location>
    <ligand>
        <name>2-[(2R,5Z)-2-carboxy-4-methylthiazol-5(2H)-ylidene]ethyl phosphate</name>
        <dbReference type="ChEBI" id="CHEBI:62899"/>
    </ligand>
</feature>
<dbReference type="KEGG" id="tvi:Thivi_3077"/>
<organism evidence="13 14">
    <name type="scientific">Thiocystis violascens (strain ATCC 17096 / DSM 198 / 6111)</name>
    <name type="common">Chromatium violascens</name>
    <dbReference type="NCBI Taxonomy" id="765911"/>
    <lineage>
        <taxon>Bacteria</taxon>
        <taxon>Pseudomonadati</taxon>
        <taxon>Pseudomonadota</taxon>
        <taxon>Gammaproteobacteria</taxon>
        <taxon>Chromatiales</taxon>
        <taxon>Chromatiaceae</taxon>
        <taxon>Thiocystis</taxon>
    </lineage>
</organism>
<evidence type="ECO:0000256" key="5">
    <source>
        <dbReference type="ARBA" id="ARBA00022977"/>
    </source>
</evidence>
<dbReference type="InterPro" id="IPR013785">
    <property type="entry name" value="Aldolase_TIM"/>
</dbReference>
<keyword evidence="5 9" id="KW-0784">Thiamine biosynthesis</keyword>
<dbReference type="HAMAP" id="MF_00097">
    <property type="entry name" value="TMP_synthase"/>
    <property type="match status" value="1"/>
</dbReference>
<evidence type="ECO:0000313" key="13">
    <source>
        <dbReference type="EMBL" id="AFL74957.1"/>
    </source>
</evidence>
<evidence type="ECO:0000256" key="9">
    <source>
        <dbReference type="HAMAP-Rule" id="MF_00097"/>
    </source>
</evidence>
<evidence type="ECO:0000256" key="4">
    <source>
        <dbReference type="ARBA" id="ARBA00022842"/>
    </source>
</evidence>
<dbReference type="CDD" id="cd00564">
    <property type="entry name" value="TMP_TenI"/>
    <property type="match status" value="1"/>
</dbReference>
<evidence type="ECO:0000256" key="10">
    <source>
        <dbReference type="RuleBase" id="RU003826"/>
    </source>
</evidence>
<feature type="binding site" evidence="9">
    <location>
        <begin position="38"/>
        <end position="42"/>
    </location>
    <ligand>
        <name>4-amino-2-methyl-5-(diphosphooxymethyl)pyrimidine</name>
        <dbReference type="ChEBI" id="CHEBI:57841"/>
    </ligand>
</feature>